<keyword evidence="6" id="KW-0902">Two-component regulatory system</keyword>
<dbReference type="Proteomes" id="UP000317648">
    <property type="component" value="Chromosome"/>
</dbReference>
<evidence type="ECO:0000256" key="5">
    <source>
        <dbReference type="ARBA" id="ARBA00022777"/>
    </source>
</evidence>
<dbReference type="EC" id="2.7.13.3" evidence="2"/>
<organism evidence="11 12">
    <name type="scientific">Lignipirellula cremea</name>
    <dbReference type="NCBI Taxonomy" id="2528010"/>
    <lineage>
        <taxon>Bacteria</taxon>
        <taxon>Pseudomonadati</taxon>
        <taxon>Planctomycetota</taxon>
        <taxon>Planctomycetia</taxon>
        <taxon>Pirellulales</taxon>
        <taxon>Pirellulaceae</taxon>
        <taxon>Lignipirellula</taxon>
    </lineage>
</organism>
<evidence type="ECO:0000256" key="3">
    <source>
        <dbReference type="ARBA" id="ARBA00022553"/>
    </source>
</evidence>
<feature type="compositionally biased region" description="Low complexity" evidence="8">
    <location>
        <begin position="370"/>
        <end position="379"/>
    </location>
</feature>
<comment type="catalytic activity">
    <reaction evidence="1">
        <text>ATP + protein L-histidine = ADP + protein N-phospho-L-histidine.</text>
        <dbReference type="EC" id="2.7.13.3"/>
    </reaction>
</comment>
<dbReference type="Gene3D" id="1.10.287.130">
    <property type="match status" value="1"/>
</dbReference>
<feature type="region of interest" description="Disordered" evidence="8">
    <location>
        <begin position="239"/>
        <end position="438"/>
    </location>
</feature>
<keyword evidence="4 11" id="KW-0808">Transferase</keyword>
<protein>
    <recommendedName>
        <fullName evidence="2">histidine kinase</fullName>
        <ecNumber evidence="2">2.7.13.3</ecNumber>
    </recommendedName>
</protein>
<feature type="compositionally biased region" description="Polar residues" evidence="8">
    <location>
        <begin position="335"/>
        <end position="347"/>
    </location>
</feature>
<dbReference type="InterPro" id="IPR004358">
    <property type="entry name" value="Sig_transdc_His_kin-like_C"/>
</dbReference>
<keyword evidence="12" id="KW-1185">Reference proteome</keyword>
<dbReference type="AlphaFoldDB" id="A0A518E313"/>
<dbReference type="FunFam" id="1.10.287.130:FF:000001">
    <property type="entry name" value="Two-component sensor histidine kinase"/>
    <property type="match status" value="1"/>
</dbReference>
<evidence type="ECO:0000256" key="1">
    <source>
        <dbReference type="ARBA" id="ARBA00000085"/>
    </source>
</evidence>
<evidence type="ECO:0000256" key="6">
    <source>
        <dbReference type="ARBA" id="ARBA00023012"/>
    </source>
</evidence>
<dbReference type="KEGG" id="lcre:Pla8534_63480"/>
<feature type="compositionally biased region" description="Polar residues" evidence="8">
    <location>
        <begin position="147"/>
        <end position="159"/>
    </location>
</feature>
<gene>
    <name evidence="11" type="primary">srrB</name>
    <name evidence="11" type="ORF">Pla8534_63480</name>
</gene>
<dbReference type="OrthoDB" id="9813151at2"/>
<dbReference type="SUPFAM" id="SSF55874">
    <property type="entry name" value="ATPase domain of HSP90 chaperone/DNA topoisomerase II/histidine kinase"/>
    <property type="match status" value="1"/>
</dbReference>
<evidence type="ECO:0000256" key="9">
    <source>
        <dbReference type="SAM" id="Phobius"/>
    </source>
</evidence>
<feature type="compositionally biased region" description="Pro residues" evidence="8">
    <location>
        <begin position="353"/>
        <end position="369"/>
    </location>
</feature>
<dbReference type="InterPro" id="IPR050736">
    <property type="entry name" value="Sensor_HK_Regulatory"/>
</dbReference>
<feature type="transmembrane region" description="Helical" evidence="9">
    <location>
        <begin position="603"/>
        <end position="623"/>
    </location>
</feature>
<dbReference type="Gene3D" id="3.30.565.10">
    <property type="entry name" value="Histidine kinase-like ATPase, C-terminal domain"/>
    <property type="match status" value="1"/>
</dbReference>
<evidence type="ECO:0000313" key="11">
    <source>
        <dbReference type="EMBL" id="QDU98479.1"/>
    </source>
</evidence>
<dbReference type="PANTHER" id="PTHR43711">
    <property type="entry name" value="TWO-COMPONENT HISTIDINE KINASE"/>
    <property type="match status" value="1"/>
</dbReference>
<dbReference type="InterPro" id="IPR003594">
    <property type="entry name" value="HATPase_dom"/>
</dbReference>
<dbReference type="GO" id="GO:0000155">
    <property type="term" value="F:phosphorelay sensor kinase activity"/>
    <property type="evidence" value="ECO:0007669"/>
    <property type="project" value="InterPro"/>
</dbReference>
<dbReference type="InterPro" id="IPR003661">
    <property type="entry name" value="HisK_dim/P_dom"/>
</dbReference>
<evidence type="ECO:0000256" key="4">
    <source>
        <dbReference type="ARBA" id="ARBA00022679"/>
    </source>
</evidence>
<dbReference type="Pfam" id="PF00512">
    <property type="entry name" value="HisKA"/>
    <property type="match status" value="1"/>
</dbReference>
<evidence type="ECO:0000256" key="8">
    <source>
        <dbReference type="SAM" id="MobiDB-lite"/>
    </source>
</evidence>
<evidence type="ECO:0000256" key="7">
    <source>
        <dbReference type="SAM" id="Coils"/>
    </source>
</evidence>
<keyword evidence="5" id="KW-0418">Kinase</keyword>
<feature type="compositionally biased region" description="Polar residues" evidence="8">
    <location>
        <begin position="249"/>
        <end position="269"/>
    </location>
</feature>
<dbReference type="SUPFAM" id="SSF47384">
    <property type="entry name" value="Homodimeric domain of signal transducing histidine kinase"/>
    <property type="match status" value="1"/>
</dbReference>
<feature type="region of interest" description="Disordered" evidence="8">
    <location>
        <begin position="135"/>
        <end position="161"/>
    </location>
</feature>
<evidence type="ECO:0000313" key="12">
    <source>
        <dbReference type="Proteomes" id="UP000317648"/>
    </source>
</evidence>
<evidence type="ECO:0000256" key="2">
    <source>
        <dbReference type="ARBA" id="ARBA00012438"/>
    </source>
</evidence>
<dbReference type="PANTHER" id="PTHR43711:SF1">
    <property type="entry name" value="HISTIDINE KINASE 1"/>
    <property type="match status" value="1"/>
</dbReference>
<keyword evidence="9" id="KW-0812">Transmembrane</keyword>
<reference evidence="11 12" key="1">
    <citation type="submission" date="2019-02" db="EMBL/GenBank/DDBJ databases">
        <title>Deep-cultivation of Planctomycetes and their phenomic and genomic characterization uncovers novel biology.</title>
        <authorList>
            <person name="Wiegand S."/>
            <person name="Jogler M."/>
            <person name="Boedeker C."/>
            <person name="Pinto D."/>
            <person name="Vollmers J."/>
            <person name="Rivas-Marin E."/>
            <person name="Kohn T."/>
            <person name="Peeters S.H."/>
            <person name="Heuer A."/>
            <person name="Rast P."/>
            <person name="Oberbeckmann S."/>
            <person name="Bunk B."/>
            <person name="Jeske O."/>
            <person name="Meyerdierks A."/>
            <person name="Storesund J.E."/>
            <person name="Kallscheuer N."/>
            <person name="Luecker S."/>
            <person name="Lage O.M."/>
            <person name="Pohl T."/>
            <person name="Merkel B.J."/>
            <person name="Hornburger P."/>
            <person name="Mueller R.-W."/>
            <person name="Bruemmer F."/>
            <person name="Labrenz M."/>
            <person name="Spormann A.M."/>
            <person name="Op den Camp H."/>
            <person name="Overmann J."/>
            <person name="Amann R."/>
            <person name="Jetten M.S.M."/>
            <person name="Mascher T."/>
            <person name="Medema M.H."/>
            <person name="Devos D.P."/>
            <person name="Kaster A.-K."/>
            <person name="Ovreas L."/>
            <person name="Rohde M."/>
            <person name="Galperin M.Y."/>
            <person name="Jogler C."/>
        </authorList>
    </citation>
    <scope>NUCLEOTIDE SEQUENCE [LARGE SCALE GENOMIC DNA]</scope>
    <source>
        <strain evidence="11 12">Pla85_3_4</strain>
    </source>
</reference>
<feature type="coiled-coil region" evidence="7">
    <location>
        <begin position="27"/>
        <end position="70"/>
    </location>
</feature>
<keyword evidence="7" id="KW-0175">Coiled coil</keyword>
<dbReference type="InterPro" id="IPR036097">
    <property type="entry name" value="HisK_dim/P_sf"/>
</dbReference>
<dbReference type="Pfam" id="PF02518">
    <property type="entry name" value="HATPase_c"/>
    <property type="match status" value="1"/>
</dbReference>
<dbReference type="SMART" id="SM00387">
    <property type="entry name" value="HATPase_c"/>
    <property type="match status" value="1"/>
</dbReference>
<evidence type="ECO:0000259" key="10">
    <source>
        <dbReference type="PROSITE" id="PS50109"/>
    </source>
</evidence>
<feature type="domain" description="Histidine kinase" evidence="10">
    <location>
        <begin position="639"/>
        <end position="861"/>
    </location>
</feature>
<dbReference type="InterPro" id="IPR036890">
    <property type="entry name" value="HATPase_C_sf"/>
</dbReference>
<dbReference type="CDD" id="cd00082">
    <property type="entry name" value="HisKA"/>
    <property type="match status" value="1"/>
</dbReference>
<dbReference type="PROSITE" id="PS50109">
    <property type="entry name" value="HIS_KIN"/>
    <property type="match status" value="1"/>
</dbReference>
<dbReference type="PRINTS" id="PR00344">
    <property type="entry name" value="BCTRLSENSOR"/>
</dbReference>
<accession>A0A518E313</accession>
<keyword evidence="9" id="KW-0472">Membrane</keyword>
<dbReference type="SMART" id="SM00388">
    <property type="entry name" value="HisKA"/>
    <property type="match status" value="1"/>
</dbReference>
<proteinExistence type="predicted"/>
<feature type="compositionally biased region" description="Low complexity" evidence="8">
    <location>
        <begin position="393"/>
        <end position="431"/>
    </location>
</feature>
<dbReference type="InterPro" id="IPR005467">
    <property type="entry name" value="His_kinase_dom"/>
</dbReference>
<dbReference type="EMBL" id="CP036433">
    <property type="protein sequence ID" value="QDU98479.1"/>
    <property type="molecule type" value="Genomic_DNA"/>
</dbReference>
<dbReference type="RefSeq" id="WP_145057774.1">
    <property type="nucleotide sequence ID" value="NZ_CP036433.1"/>
</dbReference>
<name>A0A518E313_9BACT</name>
<keyword evidence="9" id="KW-1133">Transmembrane helix</keyword>
<sequence length="868" mass="94317">MKRPWQIWLALGLCLALVLPGFCWLTVKALELDRREAEARDQAEQARRMEAAARRQAETARQQAEQQERVSSALWRMDWTLTPIVAQEAARPYFVYRSFLPISGKGKSAPELTPSPLLIQPSPFVLLHFQITSDNEWSSPQSPPASLDQTALANGTTADNIERSEARLEQLKGLIRHREFLAELPERNLPPVPIDEAYYAGNLSWNYNGSPLAQPNTTVINDLGLSQFSGEQQEILENASPYNAPPPQTDGNYQSFENPSEVSQAENPSLSPPAGNESQLAQAEGVPPLQYGPASGVPAPAQPIDSPLPTVVPGRQQADTDTYGSAASPAGKPTPGTNAYTTPQPAESSPFELDPPSPVVTPAPPPAPARPALSPASQPVANPSVPSLPPITSAPSYSQSYPQTYSQPQQQASMPQQQAAAPAQTGSQGQPNAPAAGYDSYYRGEQQKLELRGGNEWQRRNRAYQNFAQNQLVQQRSYGSYGSNSDVELETPLQAVGEGVSRPIWVGPHLVLARRVTIGDQVLIQGCWLNWPAIRQMLLQEVADLLPDADLAPVLADTPVLPGRALATLPVQILAPAPQAVALAGAAPPFVVQASPDFSPIRLSLLIAWTCLLLATLAVMVLIQGVVTLSERRGSFVAAVTHELRTPLTTFRMYAEMLAAGMVATPEKRQRYLETLRVEADRLSHLVENVLSYARLERGKRGGRRESLPLDDLLDRIVERLRDRATQAEMELVLEIDKTSAGRLVLTDSSAVDQILFNLVDNACKYAQTAADRRVHLHARIAGREAVLSISDHGPGITAPQRRKLFQPFSKSVQEAAVSAPGVGLGLALSRRLAREIGGKLELLDQPTPGAHFVLRLPLAPPELKKRS</sequence>
<keyword evidence="3" id="KW-0597">Phosphoprotein</keyword>